<keyword evidence="3" id="KW-1185">Reference proteome</keyword>
<proteinExistence type="predicted"/>
<reference evidence="2" key="1">
    <citation type="submission" date="2023-08" db="EMBL/GenBank/DDBJ databases">
        <title>Complete genome sequence of Mycoplasma seminis 2200.</title>
        <authorList>
            <person name="Spergser J."/>
        </authorList>
    </citation>
    <scope>NUCLEOTIDE SEQUENCE [LARGE SCALE GENOMIC DNA]</scope>
    <source>
        <strain evidence="2">2200</strain>
    </source>
</reference>
<keyword evidence="1" id="KW-0472">Membrane</keyword>
<sequence>MSEATRLALIISAVVIFILGMGSYIALNIIGKKMRQKMLKKSQEEAMIQIQALRNDIGELPFQMKDYLKSKANDIDVEGIINTVFRNDYKNVMIVSHNDLFPNVAVAQKTKAQNYVYAKETKLEKLEDLKRQFPEEFPKNIQLHVDEPLDLLVIMNAQGDINDIYDDLSKKVHNGMILVSYDNPRGEIKRLISYLKLMNLTHEISYISSKYLFIVKK</sequence>
<organism evidence="2 3">
    <name type="scientific">Mycoplasma seminis</name>
    <dbReference type="NCBI Taxonomy" id="512749"/>
    <lineage>
        <taxon>Bacteria</taxon>
        <taxon>Bacillati</taxon>
        <taxon>Mycoplasmatota</taxon>
        <taxon>Mollicutes</taxon>
        <taxon>Mycoplasmataceae</taxon>
        <taxon>Mycoplasma</taxon>
    </lineage>
</organism>
<keyword evidence="1" id="KW-0812">Transmembrane</keyword>
<keyword evidence="1" id="KW-1133">Transmembrane helix</keyword>
<accession>A0ABY9HD69</accession>
<dbReference type="RefSeq" id="WP_305938053.1">
    <property type="nucleotide sequence ID" value="NZ_CP132191.1"/>
</dbReference>
<dbReference type="EMBL" id="CP132191">
    <property type="protein sequence ID" value="WLP85623.1"/>
    <property type="molecule type" value="Genomic_DNA"/>
</dbReference>
<protein>
    <submittedName>
        <fullName evidence="2">Uncharacterized protein</fullName>
    </submittedName>
</protein>
<dbReference type="Proteomes" id="UP001237011">
    <property type="component" value="Chromosome"/>
</dbReference>
<evidence type="ECO:0000256" key="1">
    <source>
        <dbReference type="SAM" id="Phobius"/>
    </source>
</evidence>
<gene>
    <name evidence="2" type="ORF">Q8852_00460</name>
</gene>
<dbReference type="NCBIfam" id="NF045844">
    <property type="entry name" value="BC85_0335_fam"/>
    <property type="match status" value="1"/>
</dbReference>
<feature type="transmembrane region" description="Helical" evidence="1">
    <location>
        <begin position="6"/>
        <end position="31"/>
    </location>
</feature>
<name>A0ABY9HD69_9MOLU</name>
<evidence type="ECO:0000313" key="3">
    <source>
        <dbReference type="Proteomes" id="UP001237011"/>
    </source>
</evidence>
<evidence type="ECO:0000313" key="2">
    <source>
        <dbReference type="EMBL" id="WLP85623.1"/>
    </source>
</evidence>